<evidence type="ECO:0000256" key="5">
    <source>
        <dbReference type="ARBA" id="ARBA00022989"/>
    </source>
</evidence>
<gene>
    <name evidence="12" type="ORF">DB88DRAFT_484105</name>
</gene>
<keyword evidence="3 11" id="KW-0812">Transmembrane</keyword>
<evidence type="ECO:0000256" key="7">
    <source>
        <dbReference type="ARBA" id="ARBA00023136"/>
    </source>
</evidence>
<comment type="subcellular location">
    <subcellularLocation>
        <location evidence="1">Mitochondrion inner membrane</location>
        <topology evidence="1">Single-pass membrane protein</topology>
    </subcellularLocation>
</comment>
<evidence type="ECO:0000256" key="3">
    <source>
        <dbReference type="ARBA" id="ARBA00022692"/>
    </source>
</evidence>
<evidence type="ECO:0000313" key="13">
    <source>
        <dbReference type="Proteomes" id="UP001182556"/>
    </source>
</evidence>
<keyword evidence="5 11" id="KW-1133">Transmembrane helix</keyword>
<sequence>MAQPGQVLWGKFFMMMGAITLGGWGLMRIVSPTDEQLYKKLAPDLKAKVDAARAKRLASEDIREKLQDASKGETDQIVWGDSFASKPPPGGRRV</sequence>
<evidence type="ECO:0000256" key="9">
    <source>
        <dbReference type="ARBA" id="ARBA00025413"/>
    </source>
</evidence>
<comment type="similarity">
    <text evidence="2">Belongs to the CBP4 family.</text>
</comment>
<evidence type="ECO:0000256" key="6">
    <source>
        <dbReference type="ARBA" id="ARBA00023128"/>
    </source>
</evidence>
<proteinExistence type="inferred from homology"/>
<dbReference type="Proteomes" id="UP001182556">
    <property type="component" value="Unassembled WGS sequence"/>
</dbReference>
<keyword evidence="8" id="KW-0143">Chaperone</keyword>
<keyword evidence="4" id="KW-0999">Mitochondrion inner membrane</keyword>
<evidence type="ECO:0000256" key="10">
    <source>
        <dbReference type="SAM" id="MobiDB-lite"/>
    </source>
</evidence>
<evidence type="ECO:0000313" key="12">
    <source>
        <dbReference type="EMBL" id="KAK1925487.1"/>
    </source>
</evidence>
<dbReference type="InterPro" id="IPR012420">
    <property type="entry name" value="Cbp4"/>
</dbReference>
<keyword evidence="7 11" id="KW-0472">Membrane</keyword>
<dbReference type="Pfam" id="PF07960">
    <property type="entry name" value="CBP4"/>
    <property type="match status" value="1"/>
</dbReference>
<feature type="compositionally biased region" description="Basic and acidic residues" evidence="10">
    <location>
        <begin position="65"/>
        <end position="74"/>
    </location>
</feature>
<dbReference type="GO" id="GO:0005743">
    <property type="term" value="C:mitochondrial inner membrane"/>
    <property type="evidence" value="ECO:0007669"/>
    <property type="project" value="UniProtKB-SubCell"/>
</dbReference>
<reference evidence="12" key="1">
    <citation type="submission" date="2023-02" db="EMBL/GenBank/DDBJ databases">
        <title>Identification and recombinant expression of a fungal hydrolase from Papiliotrema laurentii that hydrolyzes apple cutin and clears colloidal polyester polyurethane.</title>
        <authorList>
            <consortium name="DOE Joint Genome Institute"/>
            <person name="Roman V.A."/>
            <person name="Bojanowski C."/>
            <person name="Crable B.R."/>
            <person name="Wagner D.N."/>
            <person name="Hung C.S."/>
            <person name="Nadeau L.J."/>
            <person name="Schratz L."/>
            <person name="Haridas S."/>
            <person name="Pangilinan J."/>
            <person name="Lipzen A."/>
            <person name="Na H."/>
            <person name="Yan M."/>
            <person name="Ng V."/>
            <person name="Grigoriev I.V."/>
            <person name="Spatafora J.W."/>
            <person name="Barlow D."/>
            <person name="Biffinger J."/>
            <person name="Kelley-Loughnane N."/>
            <person name="Varaljay V.A."/>
            <person name="Crookes-Goodson W.J."/>
        </authorList>
    </citation>
    <scope>NUCLEOTIDE SEQUENCE</scope>
    <source>
        <strain evidence="12">5307AH</strain>
    </source>
</reference>
<evidence type="ECO:0000256" key="2">
    <source>
        <dbReference type="ARBA" id="ARBA00006780"/>
    </source>
</evidence>
<comment type="function">
    <text evidence="9">Essential for the assembly of ubiquinol-cytochrome c reductase. It has a direct effect on the correct occurrence of the Rieske protein, core 4, core 5 and apocytochrome b.</text>
</comment>
<dbReference type="AlphaFoldDB" id="A0AAD9FSR1"/>
<organism evidence="12 13">
    <name type="scientific">Papiliotrema laurentii</name>
    <name type="common">Cryptococcus laurentii</name>
    <dbReference type="NCBI Taxonomy" id="5418"/>
    <lineage>
        <taxon>Eukaryota</taxon>
        <taxon>Fungi</taxon>
        <taxon>Dikarya</taxon>
        <taxon>Basidiomycota</taxon>
        <taxon>Agaricomycotina</taxon>
        <taxon>Tremellomycetes</taxon>
        <taxon>Tremellales</taxon>
        <taxon>Rhynchogastremaceae</taxon>
        <taxon>Papiliotrema</taxon>
    </lineage>
</organism>
<comment type="caution">
    <text evidence="12">The sequence shown here is derived from an EMBL/GenBank/DDBJ whole genome shotgun (WGS) entry which is preliminary data.</text>
</comment>
<evidence type="ECO:0000256" key="8">
    <source>
        <dbReference type="ARBA" id="ARBA00023186"/>
    </source>
</evidence>
<feature type="region of interest" description="Disordered" evidence="10">
    <location>
        <begin position="65"/>
        <end position="94"/>
    </location>
</feature>
<keyword evidence="6" id="KW-0496">Mitochondrion</keyword>
<name>A0AAD9FSR1_PAPLA</name>
<dbReference type="EMBL" id="JAODAN010000003">
    <property type="protein sequence ID" value="KAK1925487.1"/>
    <property type="molecule type" value="Genomic_DNA"/>
</dbReference>
<evidence type="ECO:0000256" key="4">
    <source>
        <dbReference type="ARBA" id="ARBA00022792"/>
    </source>
</evidence>
<evidence type="ECO:0000256" key="1">
    <source>
        <dbReference type="ARBA" id="ARBA00004434"/>
    </source>
</evidence>
<protein>
    <recommendedName>
        <fullName evidence="14">Assembly factor cbp4</fullName>
    </recommendedName>
</protein>
<evidence type="ECO:0008006" key="14">
    <source>
        <dbReference type="Google" id="ProtNLM"/>
    </source>
</evidence>
<accession>A0AAD9FSR1</accession>
<feature type="transmembrane region" description="Helical" evidence="11">
    <location>
        <begin position="12"/>
        <end position="30"/>
    </location>
</feature>
<keyword evidence="13" id="KW-1185">Reference proteome</keyword>
<evidence type="ECO:0000256" key="11">
    <source>
        <dbReference type="SAM" id="Phobius"/>
    </source>
</evidence>